<evidence type="ECO:0000256" key="3">
    <source>
        <dbReference type="ARBA" id="ARBA00022729"/>
    </source>
</evidence>
<dbReference type="SUPFAM" id="SSF53474">
    <property type="entry name" value="alpha/beta-Hydrolases"/>
    <property type="match status" value="1"/>
</dbReference>
<evidence type="ECO:0000256" key="1">
    <source>
        <dbReference type="ARBA" id="ARBA00011079"/>
    </source>
</evidence>
<dbReference type="PANTHER" id="PTHR11010:SF117">
    <property type="entry name" value="SERINE PROTEASE 16"/>
    <property type="match status" value="1"/>
</dbReference>
<reference evidence="7 8" key="1">
    <citation type="submission" date="2016-06" db="EMBL/GenBank/DDBJ databases">
        <title>Evolution of pathogenesis and genome organization in the Tremellales.</title>
        <authorList>
            <person name="Cuomo C."/>
            <person name="Litvintseva A."/>
            <person name="Heitman J."/>
            <person name="Chen Y."/>
            <person name="Sun S."/>
            <person name="Springer D."/>
            <person name="Dromer F."/>
            <person name="Young S."/>
            <person name="Zeng Q."/>
            <person name="Chapman S."/>
            <person name="Gujja S."/>
            <person name="Saif S."/>
            <person name="Birren B."/>
        </authorList>
    </citation>
    <scope>NUCLEOTIDE SEQUENCE [LARGE SCALE GENOMIC DNA]</scope>
    <source>
        <strain evidence="7 8">CBS 7118</strain>
    </source>
</reference>
<evidence type="ECO:0000313" key="7">
    <source>
        <dbReference type="EMBL" id="ODN73606.1"/>
    </source>
</evidence>
<comment type="caution">
    <text evidence="7">The sequence shown here is derived from an EMBL/GenBank/DDBJ whole genome shotgun (WGS) entry which is preliminary data.</text>
</comment>
<dbReference type="GO" id="GO:0004180">
    <property type="term" value="F:carboxypeptidase activity"/>
    <property type="evidence" value="ECO:0007669"/>
    <property type="project" value="UniProtKB-KW"/>
</dbReference>
<dbReference type="RefSeq" id="XP_019027762.1">
    <property type="nucleotide sequence ID" value="XM_019180259.1"/>
</dbReference>
<evidence type="ECO:0000256" key="5">
    <source>
        <dbReference type="ARBA" id="ARBA00023180"/>
    </source>
</evidence>
<evidence type="ECO:0000256" key="6">
    <source>
        <dbReference type="SAM" id="SignalP"/>
    </source>
</evidence>
<dbReference type="Proteomes" id="UP000094819">
    <property type="component" value="Unassembled WGS sequence"/>
</dbReference>
<dbReference type="GeneID" id="30197504"/>
<dbReference type="Gene3D" id="3.40.50.1820">
    <property type="entry name" value="alpha/beta hydrolase"/>
    <property type="match status" value="2"/>
</dbReference>
<dbReference type="GO" id="GO:0070008">
    <property type="term" value="F:serine-type exopeptidase activity"/>
    <property type="evidence" value="ECO:0007669"/>
    <property type="project" value="InterPro"/>
</dbReference>
<dbReference type="OrthoDB" id="2130629at2759"/>
<dbReference type="PANTHER" id="PTHR11010">
    <property type="entry name" value="PROTEASE S28 PRO-X CARBOXYPEPTIDASE-RELATED"/>
    <property type="match status" value="1"/>
</dbReference>
<keyword evidence="2" id="KW-0645">Protease</keyword>
<dbReference type="Pfam" id="PF05577">
    <property type="entry name" value="Peptidase_S28"/>
    <property type="match status" value="1"/>
</dbReference>
<dbReference type="FunFam" id="3.40.50.1820:FF:000368">
    <property type="entry name" value="Unplaced genomic scaffold supercont2.8, whole genome shotgun sequence"/>
    <property type="match status" value="1"/>
</dbReference>
<dbReference type="EMBL" id="AWGH01000067">
    <property type="protein sequence ID" value="ODN73606.1"/>
    <property type="molecule type" value="Genomic_DNA"/>
</dbReference>
<accession>A0A1E3HCX9</accession>
<dbReference type="AlphaFoldDB" id="A0A1E3HCX9"/>
<comment type="similarity">
    <text evidence="1">Belongs to the peptidase S28 family.</text>
</comment>
<sequence length="538" mass="60176">MLLLPIVAALAVGASAKPQLDAQTHQRLLHQGRPQVALWQALLREQHDADHSAQTSFRPTSPLARSHCFPQKISHFDESINGTFCQRYWLDASHYKPGGPVYLLDGGETSGENRNPFLETGILEILGNATDGLSIVLEHRYYGDSVPVESFSTDDLRFLNNAEALEDSAYFIENFKPPSSLDLDEYSFHPNNTPWIYYGGSYAGARAAHMRVQYPDLVWGAIASSGVTHAQVVFPEYYDPIQQYAPPECISTLQSAVAFIDTMLDHPKVMKDALKGLFGLGVLGDGDFADVISSPLGYWQAKNWDDEVGSMEFYEFCDALTAGGAGSKIGLISVPASVLNYAKYIKKTVVAECPSDDVDDCFGSDDVEKFRYTDLSQTWRLWIFQVCTQWGYFMPAPPAPLPTIVSRHLTLAFTQQICPAAFPPGKFFSIPDVPDVEEVNKRGDYGIEADRLAFIDGDRDPWRVVTPQSDLAERRKSSVNRPVHIIFDGVHHYDENGITDHSKEPARIRDVHEFEKLFVSEWLAQWKEEKLGRGKDLV</sequence>
<evidence type="ECO:0000256" key="4">
    <source>
        <dbReference type="ARBA" id="ARBA00022801"/>
    </source>
</evidence>
<keyword evidence="3 6" id="KW-0732">Signal</keyword>
<keyword evidence="4" id="KW-0378">Hydrolase</keyword>
<dbReference type="GO" id="GO:0006508">
    <property type="term" value="P:proteolysis"/>
    <property type="evidence" value="ECO:0007669"/>
    <property type="project" value="UniProtKB-KW"/>
</dbReference>
<protein>
    <submittedName>
        <fullName evidence="7">Serine carboxypeptidase</fullName>
    </submittedName>
</protein>
<dbReference type="GO" id="GO:0008239">
    <property type="term" value="F:dipeptidyl-peptidase activity"/>
    <property type="evidence" value="ECO:0007669"/>
    <property type="project" value="TreeGrafter"/>
</dbReference>
<dbReference type="InterPro" id="IPR029058">
    <property type="entry name" value="AB_hydrolase_fold"/>
</dbReference>
<keyword evidence="5" id="KW-0325">Glycoprotein</keyword>
<name>A0A1E3HCX9_9TREE</name>
<organism evidence="7 8">
    <name type="scientific">Cryptococcus wingfieldii CBS 7118</name>
    <dbReference type="NCBI Taxonomy" id="1295528"/>
    <lineage>
        <taxon>Eukaryota</taxon>
        <taxon>Fungi</taxon>
        <taxon>Dikarya</taxon>
        <taxon>Basidiomycota</taxon>
        <taxon>Agaricomycotina</taxon>
        <taxon>Tremellomycetes</taxon>
        <taxon>Tremellales</taxon>
        <taxon>Cryptococcaceae</taxon>
        <taxon>Cryptococcus</taxon>
    </lineage>
</organism>
<gene>
    <name evidence="7" type="ORF">L198_08294</name>
</gene>
<dbReference type="InterPro" id="IPR008758">
    <property type="entry name" value="Peptidase_S28"/>
</dbReference>
<keyword evidence="8" id="KW-1185">Reference proteome</keyword>
<feature type="chain" id="PRO_5009129128" evidence="6">
    <location>
        <begin position="17"/>
        <end position="538"/>
    </location>
</feature>
<proteinExistence type="inferred from homology"/>
<evidence type="ECO:0000256" key="2">
    <source>
        <dbReference type="ARBA" id="ARBA00022670"/>
    </source>
</evidence>
<feature type="signal peptide" evidence="6">
    <location>
        <begin position="1"/>
        <end position="16"/>
    </location>
</feature>
<keyword evidence="7" id="KW-0121">Carboxypeptidase</keyword>
<evidence type="ECO:0000313" key="8">
    <source>
        <dbReference type="Proteomes" id="UP000094819"/>
    </source>
</evidence>